<protein>
    <submittedName>
        <fullName evidence="3">DUF2807 domain-containing protein</fullName>
    </submittedName>
</protein>
<dbReference type="Proteomes" id="UP001204621">
    <property type="component" value="Unassembled WGS sequence"/>
</dbReference>
<accession>A0ABT2D1R5</accession>
<gene>
    <name evidence="3" type="ORF">NX778_19080</name>
</gene>
<feature type="signal peptide" evidence="1">
    <location>
        <begin position="1"/>
        <end position="27"/>
    </location>
</feature>
<dbReference type="Gene3D" id="2.160.20.120">
    <property type="match status" value="1"/>
</dbReference>
<feature type="domain" description="Putative auto-transporter adhesin head GIN" evidence="2">
    <location>
        <begin position="50"/>
        <end position="233"/>
    </location>
</feature>
<feature type="chain" id="PRO_5046074571" evidence="1">
    <location>
        <begin position="28"/>
        <end position="253"/>
    </location>
</feature>
<evidence type="ECO:0000313" key="4">
    <source>
        <dbReference type="Proteomes" id="UP001204621"/>
    </source>
</evidence>
<reference evidence="3 4" key="1">
    <citation type="submission" date="2022-08" db="EMBL/GenBank/DDBJ databases">
        <title>Reclassification of Massilia species as members of the genera Telluria, Duganella, Pseudoduganella, Mokoshia gen. nov. and Zemynaea gen. nov. using orthogonal and non-orthogonal genome-based approaches.</title>
        <authorList>
            <person name="Bowman J.P."/>
        </authorList>
    </citation>
    <scope>NUCLEOTIDE SEQUENCE [LARGE SCALE GENOMIC DNA]</scope>
    <source>
        <strain evidence="3 4">JCM 31606</strain>
    </source>
</reference>
<keyword evidence="4" id="KW-1185">Reference proteome</keyword>
<dbReference type="RefSeq" id="WP_258813369.1">
    <property type="nucleotide sequence ID" value="NZ_JANUGU010000007.1"/>
</dbReference>
<comment type="caution">
    <text evidence="3">The sequence shown here is derived from an EMBL/GenBank/DDBJ whole genome shotgun (WGS) entry which is preliminary data.</text>
</comment>
<name>A0ABT2D1R5_9BURK</name>
<evidence type="ECO:0000256" key="1">
    <source>
        <dbReference type="SAM" id="SignalP"/>
    </source>
</evidence>
<dbReference type="PANTHER" id="PTHR39200">
    <property type="entry name" value="HYPOTHETICAL EXPORTED PROTEIN"/>
    <property type="match status" value="1"/>
</dbReference>
<evidence type="ECO:0000259" key="2">
    <source>
        <dbReference type="Pfam" id="PF10988"/>
    </source>
</evidence>
<dbReference type="Pfam" id="PF10988">
    <property type="entry name" value="DUF2807"/>
    <property type="match status" value="1"/>
</dbReference>
<organism evidence="3 4">
    <name type="scientific">Massilia terrae</name>
    <dbReference type="NCBI Taxonomy" id="1811224"/>
    <lineage>
        <taxon>Bacteria</taxon>
        <taxon>Pseudomonadati</taxon>
        <taxon>Pseudomonadota</taxon>
        <taxon>Betaproteobacteria</taxon>
        <taxon>Burkholderiales</taxon>
        <taxon>Oxalobacteraceae</taxon>
        <taxon>Telluria group</taxon>
        <taxon>Massilia</taxon>
    </lineage>
</organism>
<evidence type="ECO:0000313" key="3">
    <source>
        <dbReference type="EMBL" id="MCS0660180.1"/>
    </source>
</evidence>
<keyword evidence="1" id="KW-0732">Signal</keyword>
<dbReference type="EMBL" id="JANUGU010000007">
    <property type="protein sequence ID" value="MCS0660180.1"/>
    <property type="molecule type" value="Genomic_DNA"/>
</dbReference>
<dbReference type="InterPro" id="IPR021255">
    <property type="entry name" value="DUF2807"/>
</dbReference>
<proteinExistence type="predicted"/>
<dbReference type="PANTHER" id="PTHR39200:SF1">
    <property type="entry name" value="AUTO-TRANSPORTER ADHESIN HEAD GIN DOMAIN-CONTAINING PROTEIN-RELATED"/>
    <property type="match status" value="1"/>
</dbReference>
<sequence>MSHASTSVRRKLLLTAAACTLASPAFAWSFGGETVNGSGKVRTEARKVEHFTGIEVSVPGDVELRVGSSEGVSIESDDNILPLIETKVDGRTLEIRVARRKLNLHPHTLRITVNAKEIDHVDLAGSGSISADTLRARNFKASVSGSGSIKARAIEGDNLAISIAGSGDMTADGGNMKQVKISIAGSGDVDIGKLKAADVKVNTSGSGNSTVWASSALDVSVAGSGDVNYYGEPRISRSVMGSGDVKRLGASPR</sequence>